<feature type="region of interest" description="G1" evidence="7">
    <location>
        <begin position="11"/>
        <end position="18"/>
    </location>
</feature>
<dbReference type="NCBIfam" id="TIGR00436">
    <property type="entry name" value="era"/>
    <property type="match status" value="1"/>
</dbReference>
<dbReference type="SUPFAM" id="SSF54814">
    <property type="entry name" value="Prokaryotic type KH domain (KH-domain type II)"/>
    <property type="match status" value="1"/>
</dbReference>
<dbReference type="CDD" id="cd04163">
    <property type="entry name" value="Era"/>
    <property type="match status" value="1"/>
</dbReference>
<dbReference type="Proteomes" id="UP000620133">
    <property type="component" value="Chromosome"/>
</dbReference>
<protein>
    <recommendedName>
        <fullName evidence="2 6">GTPase Era</fullName>
    </recommendedName>
</protein>
<comment type="subunit">
    <text evidence="6">Monomer.</text>
</comment>
<feature type="binding site" evidence="6">
    <location>
        <begin position="58"/>
        <end position="62"/>
    </location>
    <ligand>
        <name>GTP</name>
        <dbReference type="ChEBI" id="CHEBI:37565"/>
    </ligand>
</feature>
<feature type="binding site" evidence="6">
    <location>
        <begin position="118"/>
        <end position="121"/>
    </location>
    <ligand>
        <name>GTP</name>
        <dbReference type="ChEBI" id="CHEBI:37565"/>
    </ligand>
</feature>
<dbReference type="InterPro" id="IPR005225">
    <property type="entry name" value="Small_GTP-bd"/>
</dbReference>
<dbReference type="PRINTS" id="PR00326">
    <property type="entry name" value="GTP1OBG"/>
</dbReference>
<dbReference type="FunFam" id="3.40.50.300:FF:000094">
    <property type="entry name" value="GTPase Era"/>
    <property type="match status" value="1"/>
</dbReference>
<comment type="function">
    <text evidence="6">An essential GTPase that binds both GDP and GTP, with rapid nucleotide exchange. Plays a role in 16S rRNA processing and 30S ribosomal subunit biogenesis and possibly also in cell cycle regulation and energy metabolism.</text>
</comment>
<evidence type="ECO:0000313" key="9">
    <source>
        <dbReference type="EMBL" id="BCR35541.1"/>
    </source>
</evidence>
<dbReference type="InterPro" id="IPR009019">
    <property type="entry name" value="KH_sf_prok-type"/>
</dbReference>
<dbReference type="GO" id="GO:0070181">
    <property type="term" value="F:small ribosomal subunit rRNA binding"/>
    <property type="evidence" value="ECO:0007669"/>
    <property type="project" value="UniProtKB-UniRule"/>
</dbReference>
<dbReference type="PROSITE" id="PS51713">
    <property type="entry name" value="G_ERA"/>
    <property type="match status" value="1"/>
</dbReference>
<comment type="subcellular location">
    <subcellularLocation>
        <location evidence="6">Cytoplasm</location>
    </subcellularLocation>
    <subcellularLocation>
        <location evidence="6">Cell membrane</location>
        <topology evidence="6">Peripheral membrane protein</topology>
    </subcellularLocation>
</comment>
<dbReference type="FunFam" id="3.30.300.20:FF:000003">
    <property type="entry name" value="GTPase Era"/>
    <property type="match status" value="1"/>
</dbReference>
<evidence type="ECO:0000256" key="4">
    <source>
        <dbReference type="ARBA" id="ARBA00022884"/>
    </source>
</evidence>
<keyword evidence="6" id="KW-1003">Cell membrane</keyword>
<feature type="binding site" evidence="6">
    <location>
        <begin position="11"/>
        <end position="18"/>
    </location>
    <ligand>
        <name>GTP</name>
        <dbReference type="ChEBI" id="CHEBI:37565"/>
    </ligand>
</feature>
<dbReference type="AlphaFoldDB" id="A0A7U9TKZ7"/>
<sequence>MHKSGFIAIVGKPNVGKSTLLNALIGQKVAIMSPKPQTTRHRITGVLSADDYQMIFVDTPGMHKGRDLLNKAIDKVAVSSLKDVDMVLFVVDRMKTAAEDFIISYFKGLKKPIFLVVNKIDELDGNKGIDEIIMSYLGTYDFDAYFPVSAKDLTHIDKIKESLIKYLPEGPKYFPPEMKSDQSQTMMMSELIREKILYYTEQEIPHAVAVVIESIYHNEEHGQVDVSALIVVERPTQKQILIGRGGDKIKHIGTEARKEINRILDTKIHLTIWVKVKKDWRNRPSDLKAFGFGE</sequence>
<feature type="region of interest" description="G4" evidence="7">
    <location>
        <begin position="118"/>
        <end position="121"/>
    </location>
</feature>
<keyword evidence="6" id="KW-0472">Membrane</keyword>
<dbReference type="SUPFAM" id="SSF52540">
    <property type="entry name" value="P-loop containing nucleoside triphosphate hydrolases"/>
    <property type="match status" value="1"/>
</dbReference>
<dbReference type="PROSITE" id="PS50823">
    <property type="entry name" value="KH_TYPE_2"/>
    <property type="match status" value="1"/>
</dbReference>
<dbReference type="PANTHER" id="PTHR42698">
    <property type="entry name" value="GTPASE ERA"/>
    <property type="match status" value="1"/>
</dbReference>
<dbReference type="EMBL" id="AP024412">
    <property type="protein sequence ID" value="BCR35541.1"/>
    <property type="molecule type" value="Genomic_DNA"/>
</dbReference>
<dbReference type="HAMAP" id="MF_00367">
    <property type="entry name" value="GTPase_Era"/>
    <property type="match status" value="1"/>
</dbReference>
<dbReference type="Gene3D" id="3.30.300.20">
    <property type="match status" value="1"/>
</dbReference>
<dbReference type="InterPro" id="IPR015946">
    <property type="entry name" value="KH_dom-like_a/b"/>
</dbReference>
<dbReference type="InterPro" id="IPR005662">
    <property type="entry name" value="GTPase_Era-like"/>
</dbReference>
<organism evidence="9 10">
    <name type="scientific">Mariniplasma anaerobium</name>
    <dbReference type="NCBI Taxonomy" id="2735436"/>
    <lineage>
        <taxon>Bacteria</taxon>
        <taxon>Bacillati</taxon>
        <taxon>Mycoplasmatota</taxon>
        <taxon>Mollicutes</taxon>
        <taxon>Acholeplasmatales</taxon>
        <taxon>Acholeplasmataceae</taxon>
        <taxon>Mariniplasma</taxon>
    </lineage>
</organism>
<dbReference type="InterPro" id="IPR027417">
    <property type="entry name" value="P-loop_NTPase"/>
</dbReference>
<keyword evidence="6" id="KW-0699">rRNA-binding</keyword>
<dbReference type="Pfam" id="PF01926">
    <property type="entry name" value="MMR_HSR1"/>
    <property type="match status" value="1"/>
</dbReference>
<dbReference type="GO" id="GO:0005829">
    <property type="term" value="C:cytosol"/>
    <property type="evidence" value="ECO:0007669"/>
    <property type="project" value="TreeGrafter"/>
</dbReference>
<dbReference type="NCBIfam" id="TIGR00231">
    <property type="entry name" value="small_GTP"/>
    <property type="match status" value="1"/>
</dbReference>
<dbReference type="Gene3D" id="3.40.50.300">
    <property type="entry name" value="P-loop containing nucleotide triphosphate hydrolases"/>
    <property type="match status" value="1"/>
</dbReference>
<gene>
    <name evidence="6 9" type="primary">era</name>
    <name evidence="9" type="ORF">MPAN_004340</name>
</gene>
<keyword evidence="4 6" id="KW-0694">RNA-binding</keyword>
<dbReference type="GO" id="GO:0000028">
    <property type="term" value="P:ribosomal small subunit assembly"/>
    <property type="evidence" value="ECO:0007669"/>
    <property type="project" value="TreeGrafter"/>
</dbReference>
<evidence type="ECO:0000256" key="1">
    <source>
        <dbReference type="ARBA" id="ARBA00007921"/>
    </source>
</evidence>
<dbReference type="InterPro" id="IPR004044">
    <property type="entry name" value="KH_dom_type_2"/>
</dbReference>
<evidence type="ECO:0000256" key="2">
    <source>
        <dbReference type="ARBA" id="ARBA00020484"/>
    </source>
</evidence>
<accession>A0A7U9TKZ7</accession>
<keyword evidence="5 6" id="KW-0342">GTP-binding</keyword>
<dbReference type="NCBIfam" id="NF000908">
    <property type="entry name" value="PRK00089.1"/>
    <property type="match status" value="1"/>
</dbReference>
<comment type="similarity">
    <text evidence="1 6 7 8">Belongs to the TRAFAC class TrmE-Era-EngA-EngB-Septin-like GTPase superfamily. Era GTPase family.</text>
</comment>
<evidence type="ECO:0000256" key="7">
    <source>
        <dbReference type="PROSITE-ProRule" id="PRU01050"/>
    </source>
</evidence>
<evidence type="ECO:0000313" key="10">
    <source>
        <dbReference type="Proteomes" id="UP000620133"/>
    </source>
</evidence>
<keyword evidence="6" id="KW-0963">Cytoplasm</keyword>
<keyword evidence="10" id="KW-1185">Reference proteome</keyword>
<proteinExistence type="inferred from homology"/>
<dbReference type="GO" id="GO:0043024">
    <property type="term" value="F:ribosomal small subunit binding"/>
    <property type="evidence" value="ECO:0007669"/>
    <property type="project" value="TreeGrafter"/>
</dbReference>
<feature type="region of interest" description="G3" evidence="7">
    <location>
        <begin position="58"/>
        <end position="61"/>
    </location>
</feature>
<reference evidence="9" key="1">
    <citation type="submission" date="2021-01" db="EMBL/GenBank/DDBJ databases">
        <title>Draft genome sequence of Acholeplasmataceae bacterium strain Mahy22.</title>
        <authorList>
            <person name="Watanabe M."/>
            <person name="Kojima H."/>
            <person name="Fukui M."/>
        </authorList>
    </citation>
    <scope>NUCLEOTIDE SEQUENCE</scope>
    <source>
        <strain evidence="9">Mahy22</strain>
    </source>
</reference>
<evidence type="ECO:0000256" key="8">
    <source>
        <dbReference type="RuleBase" id="RU003761"/>
    </source>
</evidence>
<evidence type="ECO:0000256" key="5">
    <source>
        <dbReference type="ARBA" id="ARBA00023134"/>
    </source>
</evidence>
<dbReference type="GO" id="GO:0003924">
    <property type="term" value="F:GTPase activity"/>
    <property type="evidence" value="ECO:0007669"/>
    <property type="project" value="UniProtKB-UniRule"/>
</dbReference>
<dbReference type="GO" id="GO:0005525">
    <property type="term" value="F:GTP binding"/>
    <property type="evidence" value="ECO:0007669"/>
    <property type="project" value="UniProtKB-UniRule"/>
</dbReference>
<dbReference type="RefSeq" id="WP_231756802.1">
    <property type="nucleotide sequence ID" value="NZ_AP024412.1"/>
</dbReference>
<dbReference type="InterPro" id="IPR030388">
    <property type="entry name" value="G_ERA_dom"/>
</dbReference>
<feature type="region of interest" description="G2" evidence="7">
    <location>
        <begin position="37"/>
        <end position="41"/>
    </location>
</feature>
<keyword evidence="6" id="KW-0690">Ribosome biogenesis</keyword>
<dbReference type="PANTHER" id="PTHR42698:SF1">
    <property type="entry name" value="GTPASE ERA, MITOCHONDRIAL"/>
    <property type="match status" value="1"/>
</dbReference>
<evidence type="ECO:0000256" key="6">
    <source>
        <dbReference type="HAMAP-Rule" id="MF_00367"/>
    </source>
</evidence>
<dbReference type="Pfam" id="PF07650">
    <property type="entry name" value="KH_2"/>
    <property type="match status" value="1"/>
</dbReference>
<feature type="region of interest" description="G5" evidence="7">
    <location>
        <begin position="148"/>
        <end position="150"/>
    </location>
</feature>
<dbReference type="GO" id="GO:0005886">
    <property type="term" value="C:plasma membrane"/>
    <property type="evidence" value="ECO:0007669"/>
    <property type="project" value="UniProtKB-SubCell"/>
</dbReference>
<dbReference type="CDD" id="cd22534">
    <property type="entry name" value="KH-II_Era"/>
    <property type="match status" value="1"/>
</dbReference>
<keyword evidence="3 6" id="KW-0547">Nucleotide-binding</keyword>
<dbReference type="KEGG" id="manr:MPAN_004340"/>
<evidence type="ECO:0000256" key="3">
    <source>
        <dbReference type="ARBA" id="ARBA00022741"/>
    </source>
</evidence>
<dbReference type="InterPro" id="IPR006073">
    <property type="entry name" value="GTP-bd"/>
</dbReference>
<name>A0A7U9TKZ7_9MOLU</name>